<dbReference type="Proteomes" id="UP000824109">
    <property type="component" value="Unassembled WGS sequence"/>
</dbReference>
<dbReference type="SMART" id="SM00047">
    <property type="entry name" value="LYZ2"/>
    <property type="match status" value="1"/>
</dbReference>
<comment type="caution">
    <text evidence="3">The sequence shown here is derived from an EMBL/GenBank/DDBJ whole genome shotgun (WGS) entry which is preliminary data.</text>
</comment>
<sequence>MNKKIGGKLSAKRKAILAGACAAAAVLCVLLYVSVETYNDGLEVENGTGRLVTRFPIYKDSVFSGWEPDTGILLSWHDKTIEIGEESEVSLGGVLYPVTTRDRTLEYSSSNNDIAEVDNEGNITVKNPGSVEITVSNEYTGQSSKAYLQVVQPVEDFFLQKSTITLYTTDTGVRLASEVVPDNASNTAVQWYSKDTDIVEVDQTGRLKPINTGMTEVVARTTDGGFTGKCFVNVIEEVIKAESVTIQNKEDVQLSRGETWIAAVSVLPSNAKNKTVSWSSDNEDVATVTQTGKVTAVGAGTAVITAQSPDGPSDTVEITVSGTGSGNVIDMNGTGASEGGVTYVTYDMTLEDMAALQMTLSPAPKNGSGGGASLEDVTDYLDPNQFSAGAYKYQFLDLSHYNGISEDELNAYLENKGILRGQAAAFIEAARTYNISEIYLVAHACLETGNGTSQLASGVEVNGVTVYNMYGIAAYDNSALSSGSQKAYKEGWTSPEAAIIGGAAWISEYYINSADGRQNTLYKMRWNPDNPGEHMYATDIEWAVKQAVIIDRLASQFPDASFAYEIPVYSGSNAAVIEE</sequence>
<organism evidence="3 4">
    <name type="scientific">Candidatus Ornithomonoglobus merdipullorum</name>
    <dbReference type="NCBI Taxonomy" id="2840895"/>
    <lineage>
        <taxon>Bacteria</taxon>
        <taxon>Bacillati</taxon>
        <taxon>Bacillota</taxon>
        <taxon>Clostridia</taxon>
        <taxon>Candidatus Ornithomonoglobus</taxon>
    </lineage>
</organism>
<gene>
    <name evidence="3" type="ORF">IAA61_02300</name>
</gene>
<dbReference type="Gene3D" id="2.60.40.1080">
    <property type="match status" value="3"/>
</dbReference>
<evidence type="ECO:0000313" key="3">
    <source>
        <dbReference type="EMBL" id="HIU56630.1"/>
    </source>
</evidence>
<dbReference type="Pfam" id="PF01832">
    <property type="entry name" value="Glucosaminidase"/>
    <property type="match status" value="1"/>
</dbReference>
<feature type="domain" description="Mannosyl-glycoprotein endo-beta-N-acetylglucosamidase-like" evidence="1">
    <location>
        <begin position="411"/>
        <end position="558"/>
    </location>
</feature>
<dbReference type="SUPFAM" id="SSF49373">
    <property type="entry name" value="Invasin/intimin cell-adhesion fragments"/>
    <property type="match status" value="3"/>
</dbReference>
<dbReference type="Gene3D" id="1.10.530.10">
    <property type="match status" value="1"/>
</dbReference>
<dbReference type="SMART" id="SM00635">
    <property type="entry name" value="BID_2"/>
    <property type="match status" value="3"/>
</dbReference>
<evidence type="ECO:0000259" key="1">
    <source>
        <dbReference type="SMART" id="SM00047"/>
    </source>
</evidence>
<feature type="domain" description="BIG2" evidence="2">
    <location>
        <begin position="240"/>
        <end position="318"/>
    </location>
</feature>
<evidence type="ECO:0000313" key="4">
    <source>
        <dbReference type="Proteomes" id="UP000824109"/>
    </source>
</evidence>
<reference evidence="3" key="2">
    <citation type="journal article" date="2021" name="PeerJ">
        <title>Extensive microbial diversity within the chicken gut microbiome revealed by metagenomics and culture.</title>
        <authorList>
            <person name="Gilroy R."/>
            <person name="Ravi A."/>
            <person name="Getino M."/>
            <person name="Pursley I."/>
            <person name="Horton D.L."/>
            <person name="Alikhan N.F."/>
            <person name="Baker D."/>
            <person name="Gharbi K."/>
            <person name="Hall N."/>
            <person name="Watson M."/>
            <person name="Adriaenssens E.M."/>
            <person name="Foster-Nyarko E."/>
            <person name="Jarju S."/>
            <person name="Secka A."/>
            <person name="Antonio M."/>
            <person name="Oren A."/>
            <person name="Chaudhuri R.R."/>
            <person name="La Ragione R."/>
            <person name="Hildebrand F."/>
            <person name="Pallen M.J."/>
        </authorList>
    </citation>
    <scope>NUCLEOTIDE SEQUENCE</scope>
    <source>
        <strain evidence="3">USAMLcec3-3695</strain>
    </source>
</reference>
<dbReference type="InterPro" id="IPR002901">
    <property type="entry name" value="MGlyc_endo_b_GlcNAc-like_dom"/>
</dbReference>
<dbReference type="EMBL" id="DVNB01000024">
    <property type="protein sequence ID" value="HIU56630.1"/>
    <property type="molecule type" value="Genomic_DNA"/>
</dbReference>
<dbReference type="AlphaFoldDB" id="A0A9D1SDZ2"/>
<dbReference type="Pfam" id="PF02368">
    <property type="entry name" value="Big_2"/>
    <property type="match status" value="3"/>
</dbReference>
<evidence type="ECO:0000259" key="2">
    <source>
        <dbReference type="SMART" id="SM00635"/>
    </source>
</evidence>
<dbReference type="GO" id="GO:0004040">
    <property type="term" value="F:amidase activity"/>
    <property type="evidence" value="ECO:0007669"/>
    <property type="project" value="InterPro"/>
</dbReference>
<name>A0A9D1SDZ2_9FIRM</name>
<dbReference type="InterPro" id="IPR008964">
    <property type="entry name" value="Invasin/intimin_cell_adhesion"/>
</dbReference>
<protein>
    <submittedName>
        <fullName evidence="3">Ig-like domain-containing protein</fullName>
    </submittedName>
</protein>
<feature type="domain" description="BIG2" evidence="2">
    <location>
        <begin position="153"/>
        <end position="231"/>
    </location>
</feature>
<feature type="domain" description="BIG2" evidence="2">
    <location>
        <begin position="68"/>
        <end position="149"/>
    </location>
</feature>
<accession>A0A9D1SDZ2</accession>
<proteinExistence type="predicted"/>
<reference evidence="3" key="1">
    <citation type="submission" date="2020-10" db="EMBL/GenBank/DDBJ databases">
        <authorList>
            <person name="Gilroy R."/>
        </authorList>
    </citation>
    <scope>NUCLEOTIDE SEQUENCE</scope>
    <source>
        <strain evidence="3">USAMLcec3-3695</strain>
    </source>
</reference>
<dbReference type="InterPro" id="IPR003343">
    <property type="entry name" value="Big_2"/>
</dbReference>